<feature type="domain" description="Myb-like" evidence="8">
    <location>
        <begin position="64"/>
        <end position="114"/>
    </location>
</feature>
<evidence type="ECO:0000313" key="10">
    <source>
        <dbReference type="EMBL" id="KHN37941.1"/>
    </source>
</evidence>
<reference evidence="11 12" key="2">
    <citation type="submission" date="2018-09" db="EMBL/GenBank/DDBJ databases">
        <title>A high-quality reference genome of wild soybean provides a powerful tool to mine soybean genomes.</title>
        <authorList>
            <person name="Xie M."/>
            <person name="Chung C.Y.L."/>
            <person name="Li M.-W."/>
            <person name="Wong F.-L."/>
            <person name="Chan T.-F."/>
            <person name="Lam H.-M."/>
        </authorList>
    </citation>
    <scope>NUCLEOTIDE SEQUENCE [LARGE SCALE GENOMIC DNA]</scope>
    <source>
        <strain evidence="12">cv. W05</strain>
        <tissue evidence="11">Hypocotyl of etiolated seedlings</tissue>
    </source>
</reference>
<feature type="compositionally biased region" description="Basic and acidic residues" evidence="7">
    <location>
        <begin position="151"/>
        <end position="168"/>
    </location>
</feature>
<dbReference type="AlphaFoldDB" id="A0A0B2RU40"/>
<dbReference type="Pfam" id="PF00249">
    <property type="entry name" value="Myb_DNA-binding"/>
    <property type="match status" value="2"/>
</dbReference>
<keyword evidence="5" id="KW-0804">Transcription</keyword>
<dbReference type="SMART" id="SM00717">
    <property type="entry name" value="SANT"/>
    <property type="match status" value="2"/>
</dbReference>
<keyword evidence="4" id="KW-0238">DNA-binding</keyword>
<feature type="domain" description="Myb-like" evidence="8">
    <location>
        <begin position="11"/>
        <end position="63"/>
    </location>
</feature>
<dbReference type="PANTHER" id="PTHR47995">
    <property type="entry name" value="TRANSCRIPTION FACTOR MYB33-RELATED"/>
    <property type="match status" value="1"/>
</dbReference>
<sequence>MVAMKGSLATQKEWRKGPWIGEEDKLLCEYVSLHGEGRWSSVAKLTGLNRSGKSCRLRWVNYLRPGLKKAQLTPREEEMIIELHAILGNKWSTIAKYLPGRTDNEIKNYWRTHSGKRERSKHNKKLQRPKVKNVLKQLKQKQQHEQQPQEYDIKSSMSHEETENETKSFHTQNNNQQEILEMGFMYPTTIEHQYTVPSMHDGFSSTWQDTLADDGSWFSLWDFDEPQGFSDYVDQFGKCAMPNQTSFGAGGDYSMQNHVKTSCFVDTYDSLFYGKDMFV</sequence>
<evidence type="ECO:0000256" key="3">
    <source>
        <dbReference type="ARBA" id="ARBA00023015"/>
    </source>
</evidence>
<evidence type="ECO:0000256" key="5">
    <source>
        <dbReference type="ARBA" id="ARBA00023163"/>
    </source>
</evidence>
<dbReference type="EMBL" id="QZWG01000018">
    <property type="protein sequence ID" value="RZB53933.1"/>
    <property type="molecule type" value="Genomic_DNA"/>
</dbReference>
<dbReference type="Gene3D" id="1.10.10.60">
    <property type="entry name" value="Homeodomain-like"/>
    <property type="match status" value="2"/>
</dbReference>
<keyword evidence="6" id="KW-0539">Nucleus</keyword>
<evidence type="ECO:0000259" key="8">
    <source>
        <dbReference type="PROSITE" id="PS50090"/>
    </source>
</evidence>
<dbReference type="PANTHER" id="PTHR47995:SF18">
    <property type="entry name" value="TRANSCRIPTION FACTOR MYB65"/>
    <property type="match status" value="1"/>
</dbReference>
<reference evidence="10" key="1">
    <citation type="submission" date="2014-07" db="EMBL/GenBank/DDBJ databases">
        <title>Identification of a novel salt tolerance gene in wild soybean by whole-genome sequencing.</title>
        <authorList>
            <person name="Lam H.-M."/>
            <person name="Qi X."/>
            <person name="Li M.-W."/>
            <person name="Liu X."/>
            <person name="Xie M."/>
            <person name="Ni M."/>
            <person name="Xu X."/>
        </authorList>
    </citation>
    <scope>NUCLEOTIDE SEQUENCE [LARGE SCALE GENOMIC DNA]</scope>
    <source>
        <tissue evidence="10">Root</tissue>
    </source>
</reference>
<keyword evidence="12" id="KW-1185">Reference proteome</keyword>
<evidence type="ECO:0000256" key="2">
    <source>
        <dbReference type="ARBA" id="ARBA00022737"/>
    </source>
</evidence>
<dbReference type="Proteomes" id="UP000289340">
    <property type="component" value="Chromosome 18"/>
</dbReference>
<feature type="domain" description="HTH myb-type" evidence="9">
    <location>
        <begin position="68"/>
        <end position="118"/>
    </location>
</feature>
<dbReference type="FunFam" id="1.10.10.60:FF:000011">
    <property type="entry name" value="Myb transcription factor"/>
    <property type="match status" value="1"/>
</dbReference>
<dbReference type="InterPro" id="IPR017930">
    <property type="entry name" value="Myb_dom"/>
</dbReference>
<name>A0A0B2RU40_GLYSO</name>
<dbReference type="PROSITE" id="PS51294">
    <property type="entry name" value="HTH_MYB"/>
    <property type="match status" value="2"/>
</dbReference>
<dbReference type="InterPro" id="IPR009057">
    <property type="entry name" value="Homeodomain-like_sf"/>
</dbReference>
<gene>
    <name evidence="11" type="ORF">D0Y65_049740</name>
    <name evidence="10" type="ORF">glysoja_042370</name>
</gene>
<protein>
    <submittedName>
        <fullName evidence="10">Transcription factor MYB59</fullName>
    </submittedName>
</protein>
<dbReference type="GO" id="GO:0003677">
    <property type="term" value="F:DNA binding"/>
    <property type="evidence" value="ECO:0007669"/>
    <property type="project" value="UniProtKB-KW"/>
</dbReference>
<accession>A0A0B2RU40</accession>
<evidence type="ECO:0000256" key="6">
    <source>
        <dbReference type="ARBA" id="ARBA00023242"/>
    </source>
</evidence>
<dbReference type="EMBL" id="KN646772">
    <property type="protein sequence ID" value="KHN37941.1"/>
    <property type="molecule type" value="Genomic_DNA"/>
</dbReference>
<keyword evidence="2" id="KW-0677">Repeat</keyword>
<evidence type="ECO:0000259" key="9">
    <source>
        <dbReference type="PROSITE" id="PS51294"/>
    </source>
</evidence>
<evidence type="ECO:0000313" key="11">
    <source>
        <dbReference type="EMBL" id="RZB53933.1"/>
    </source>
</evidence>
<dbReference type="SUPFAM" id="SSF46689">
    <property type="entry name" value="Homeodomain-like"/>
    <property type="match status" value="1"/>
</dbReference>
<proteinExistence type="predicted"/>
<feature type="region of interest" description="Disordered" evidence="7">
    <location>
        <begin position="140"/>
        <end position="172"/>
    </location>
</feature>
<dbReference type="Proteomes" id="UP000053555">
    <property type="component" value="Unassembled WGS sequence"/>
</dbReference>
<evidence type="ECO:0000256" key="1">
    <source>
        <dbReference type="ARBA" id="ARBA00004123"/>
    </source>
</evidence>
<dbReference type="CDD" id="cd00167">
    <property type="entry name" value="SANT"/>
    <property type="match status" value="2"/>
</dbReference>
<organism evidence="10">
    <name type="scientific">Glycine soja</name>
    <name type="common">Wild soybean</name>
    <dbReference type="NCBI Taxonomy" id="3848"/>
    <lineage>
        <taxon>Eukaryota</taxon>
        <taxon>Viridiplantae</taxon>
        <taxon>Streptophyta</taxon>
        <taxon>Embryophyta</taxon>
        <taxon>Tracheophyta</taxon>
        <taxon>Spermatophyta</taxon>
        <taxon>Magnoliopsida</taxon>
        <taxon>eudicotyledons</taxon>
        <taxon>Gunneridae</taxon>
        <taxon>Pentapetalae</taxon>
        <taxon>rosids</taxon>
        <taxon>fabids</taxon>
        <taxon>Fabales</taxon>
        <taxon>Fabaceae</taxon>
        <taxon>Papilionoideae</taxon>
        <taxon>50 kb inversion clade</taxon>
        <taxon>NPAAA clade</taxon>
        <taxon>indigoferoid/millettioid clade</taxon>
        <taxon>Phaseoleae</taxon>
        <taxon>Glycine</taxon>
        <taxon>Glycine subgen. Soja</taxon>
    </lineage>
</organism>
<evidence type="ECO:0000256" key="7">
    <source>
        <dbReference type="SAM" id="MobiDB-lite"/>
    </source>
</evidence>
<dbReference type="SMR" id="A0A0B2RU40"/>
<dbReference type="PROSITE" id="PS50090">
    <property type="entry name" value="MYB_LIKE"/>
    <property type="match status" value="2"/>
</dbReference>
<dbReference type="InterPro" id="IPR001005">
    <property type="entry name" value="SANT/Myb"/>
</dbReference>
<feature type="domain" description="HTH myb-type" evidence="9">
    <location>
        <begin position="15"/>
        <end position="67"/>
    </location>
</feature>
<dbReference type="Gramene" id="XM_028356343.1">
    <property type="protein sequence ID" value="XP_028212144.1"/>
    <property type="gene ID" value="LOC114394671"/>
</dbReference>
<keyword evidence="3" id="KW-0805">Transcription regulation</keyword>
<dbReference type="GO" id="GO:0005634">
    <property type="term" value="C:nucleus"/>
    <property type="evidence" value="ECO:0007669"/>
    <property type="project" value="UniProtKB-SubCell"/>
</dbReference>
<comment type="subcellular location">
    <subcellularLocation>
        <location evidence="1">Nucleus</location>
    </subcellularLocation>
</comment>
<evidence type="ECO:0000313" key="12">
    <source>
        <dbReference type="Proteomes" id="UP000289340"/>
    </source>
</evidence>
<evidence type="ECO:0000256" key="4">
    <source>
        <dbReference type="ARBA" id="ARBA00023125"/>
    </source>
</evidence>